<keyword evidence="4 8" id="KW-0812">Transmembrane</keyword>
<dbReference type="AlphaFoldDB" id="A0A0E9MYD6"/>
<proteinExistence type="inferred from homology"/>
<dbReference type="PANTHER" id="PTHR30347:SF1">
    <property type="entry name" value="MECHANOSENSITIVE CHANNEL MSCK"/>
    <property type="match status" value="1"/>
</dbReference>
<evidence type="ECO:0000256" key="8">
    <source>
        <dbReference type="SAM" id="Phobius"/>
    </source>
</evidence>
<feature type="transmembrane region" description="Helical" evidence="8">
    <location>
        <begin position="441"/>
        <end position="462"/>
    </location>
</feature>
<keyword evidence="9" id="KW-0732">Signal</keyword>
<evidence type="ECO:0000256" key="5">
    <source>
        <dbReference type="ARBA" id="ARBA00022989"/>
    </source>
</evidence>
<dbReference type="GO" id="GO:0005886">
    <property type="term" value="C:plasma membrane"/>
    <property type="evidence" value="ECO:0007669"/>
    <property type="project" value="UniProtKB-SubCell"/>
</dbReference>
<feature type="transmembrane region" description="Helical" evidence="8">
    <location>
        <begin position="292"/>
        <end position="309"/>
    </location>
</feature>
<sequence>MRPHNHYHNCLLPVLLLYFALSQLTLNAQNRRDSTQLPVFARSFSDSTFDRMQSLISREHQKSIDKYREGRIALRQRQIIQASVKTAQDAKAAMHSGIDTAAITRELHRGRENLEVIKDGIFIHEGIPQTSRNLAVSNSLAIELYNRISSLHAKVDAYLARLDGYRDKLDSLGTDSAVYSFPRDSLKMLSYFHQLLSTSKTISPLDTALNQHIQHLETYTAKIEILQNDVRLIVDDLEKLQKENTRNLFNKEAPDLWNKPLHKRPFKEIAWFSLAKTTTALKYYIEENAGKIAILICLVLLDALMLYILKKRMREEGQLTTDDYKGQLVIRYPLLSAIVLIFSIFQFIFINPPILFDCCLWLVAMISLTLILRGYISAFWLRFCWIILTFYLLAVTADIILQASRTERWYLLIISLAGAIYGISLLSGKHAAALKEVRTKYFVLFMVFCETVAFFFNIAGRYNLSKALFMAGFFGLVIALLFLWTIRLSNEALALSSRVYRLSSKKLFYINFEKIGDRVPSFFYFLMVIGWLVQVGRNFYAFRQLTDPVNQFLDDPVTVGSYSFTIKGILIFIVILLGAMILSRVISFFTDEPEALAATDPNAKPRATIGSWMLLVRIVVISGGLFLAFAAAGIPLDRLTIIFGALSVGIGLGLQGLVNNLVSGLIIAFEKPVNVGDLIEIKGMTGTMKSIGFRSSIITLKDGSSLVIPNGDLLGQHMVNWSMNRNLRRLEVTVGVAYGTDLDNAKAILQGILEADTRILKNPSYRVLNTAFNTSSVDFVLLFWANDFALSFQIKSDVINQVHRAFHEAGIVIPFPQTDLHLRTYPKDLFTQNHSDEKAD</sequence>
<dbReference type="InterPro" id="IPR049278">
    <property type="entry name" value="MS_channel_C"/>
</dbReference>
<dbReference type="PANTHER" id="PTHR30347">
    <property type="entry name" value="POTASSIUM CHANNEL RELATED"/>
    <property type="match status" value="1"/>
</dbReference>
<dbReference type="InterPro" id="IPR011014">
    <property type="entry name" value="MscS_channel_TM-2"/>
</dbReference>
<feature type="domain" description="Mechanosensitive ion channel MscS" evidence="10">
    <location>
        <begin position="657"/>
        <end position="722"/>
    </location>
</feature>
<name>A0A0E9MYD6_9BACT</name>
<reference evidence="12 13" key="1">
    <citation type="submission" date="2015-04" db="EMBL/GenBank/DDBJ databases">
        <title>Whole genome shotgun sequence of Flavihumibacter petaseus NBRC 106054.</title>
        <authorList>
            <person name="Miyazawa S."/>
            <person name="Hosoyama A."/>
            <person name="Hashimoto M."/>
            <person name="Noguchi M."/>
            <person name="Tsuchikane K."/>
            <person name="Ohji S."/>
            <person name="Yamazoe A."/>
            <person name="Ichikawa N."/>
            <person name="Kimura A."/>
            <person name="Fujita N."/>
        </authorList>
    </citation>
    <scope>NUCLEOTIDE SEQUENCE [LARGE SCALE GENOMIC DNA]</scope>
    <source>
        <strain evidence="12 13">NBRC 106054</strain>
    </source>
</reference>
<evidence type="ECO:0000256" key="3">
    <source>
        <dbReference type="ARBA" id="ARBA00022475"/>
    </source>
</evidence>
<dbReference type="Gene3D" id="2.30.30.60">
    <property type="match status" value="1"/>
</dbReference>
<keyword evidence="5 8" id="KW-1133">Transmembrane helix</keyword>
<dbReference type="Gene3D" id="3.30.70.100">
    <property type="match status" value="1"/>
</dbReference>
<feature type="transmembrane region" description="Helical" evidence="8">
    <location>
        <begin position="522"/>
        <end position="542"/>
    </location>
</feature>
<evidence type="ECO:0000259" key="10">
    <source>
        <dbReference type="Pfam" id="PF00924"/>
    </source>
</evidence>
<feature type="chain" id="PRO_5002429668" evidence="9">
    <location>
        <begin position="29"/>
        <end position="840"/>
    </location>
</feature>
<feature type="transmembrane region" description="Helical" evidence="8">
    <location>
        <begin position="329"/>
        <end position="348"/>
    </location>
</feature>
<dbReference type="SUPFAM" id="SSF82689">
    <property type="entry name" value="Mechanosensitive channel protein MscS (YggB), C-terminal domain"/>
    <property type="match status" value="1"/>
</dbReference>
<dbReference type="Proteomes" id="UP000033121">
    <property type="component" value="Unassembled WGS sequence"/>
</dbReference>
<feature type="transmembrane region" description="Helical" evidence="8">
    <location>
        <begin position="562"/>
        <end position="582"/>
    </location>
</feature>
<dbReference type="InterPro" id="IPR023408">
    <property type="entry name" value="MscS_beta-dom_sf"/>
</dbReference>
<dbReference type="Pfam" id="PF00924">
    <property type="entry name" value="MS_channel_2nd"/>
    <property type="match status" value="1"/>
</dbReference>
<feature type="domain" description="Mechanosensitive ion channel MscS C-terminal" evidence="11">
    <location>
        <begin position="731"/>
        <end position="813"/>
    </location>
</feature>
<comment type="subcellular location">
    <subcellularLocation>
        <location evidence="1">Cell membrane</location>
        <topology evidence="1">Multi-pass membrane protein</topology>
    </subcellularLocation>
</comment>
<feature type="signal peptide" evidence="9">
    <location>
        <begin position="1"/>
        <end position="28"/>
    </location>
</feature>
<keyword evidence="3" id="KW-1003">Cell membrane</keyword>
<dbReference type="InterPro" id="IPR052702">
    <property type="entry name" value="MscS-like_channel"/>
</dbReference>
<protein>
    <submittedName>
        <fullName evidence="12">MscS family protein</fullName>
    </submittedName>
</protein>
<dbReference type="OrthoDB" id="9809206at2"/>
<feature type="transmembrane region" description="Helical" evidence="8">
    <location>
        <begin position="379"/>
        <end position="403"/>
    </location>
</feature>
<evidence type="ECO:0000256" key="4">
    <source>
        <dbReference type="ARBA" id="ARBA00022692"/>
    </source>
</evidence>
<dbReference type="SUPFAM" id="SSF50182">
    <property type="entry name" value="Sm-like ribonucleoproteins"/>
    <property type="match status" value="1"/>
</dbReference>
<feature type="transmembrane region" description="Helical" evidence="8">
    <location>
        <begin position="354"/>
        <end position="372"/>
    </location>
</feature>
<feature type="coiled-coil region" evidence="7">
    <location>
        <begin position="209"/>
        <end position="243"/>
    </location>
</feature>
<keyword evidence="6 8" id="KW-0472">Membrane</keyword>
<evidence type="ECO:0000313" key="13">
    <source>
        <dbReference type="Proteomes" id="UP000033121"/>
    </source>
</evidence>
<evidence type="ECO:0000256" key="7">
    <source>
        <dbReference type="SAM" id="Coils"/>
    </source>
</evidence>
<organism evidence="12 13">
    <name type="scientific">Flavihumibacter petaseus NBRC 106054</name>
    <dbReference type="NCBI Taxonomy" id="1220578"/>
    <lineage>
        <taxon>Bacteria</taxon>
        <taxon>Pseudomonadati</taxon>
        <taxon>Bacteroidota</taxon>
        <taxon>Chitinophagia</taxon>
        <taxon>Chitinophagales</taxon>
        <taxon>Chitinophagaceae</taxon>
        <taxon>Flavihumibacter</taxon>
    </lineage>
</organism>
<feature type="transmembrane region" description="Helical" evidence="8">
    <location>
        <begin position="409"/>
        <end position="429"/>
    </location>
</feature>
<evidence type="ECO:0000256" key="2">
    <source>
        <dbReference type="ARBA" id="ARBA00008017"/>
    </source>
</evidence>
<dbReference type="SUPFAM" id="SSF82861">
    <property type="entry name" value="Mechanosensitive channel protein MscS (YggB), transmembrane region"/>
    <property type="match status" value="1"/>
</dbReference>
<evidence type="ECO:0000313" key="12">
    <source>
        <dbReference type="EMBL" id="GAO42604.1"/>
    </source>
</evidence>
<dbReference type="EMBL" id="BBWV01000001">
    <property type="protein sequence ID" value="GAO42604.1"/>
    <property type="molecule type" value="Genomic_DNA"/>
</dbReference>
<accession>A0A0E9MYD6</accession>
<dbReference type="Pfam" id="PF21082">
    <property type="entry name" value="MS_channel_3rd"/>
    <property type="match status" value="1"/>
</dbReference>
<feature type="transmembrane region" description="Helical" evidence="8">
    <location>
        <begin position="468"/>
        <end position="486"/>
    </location>
</feature>
<evidence type="ECO:0000256" key="1">
    <source>
        <dbReference type="ARBA" id="ARBA00004651"/>
    </source>
</evidence>
<feature type="transmembrane region" description="Helical" evidence="8">
    <location>
        <begin position="614"/>
        <end position="634"/>
    </location>
</feature>
<keyword evidence="7" id="KW-0175">Coiled coil</keyword>
<evidence type="ECO:0000259" key="11">
    <source>
        <dbReference type="Pfam" id="PF21082"/>
    </source>
</evidence>
<evidence type="ECO:0000256" key="9">
    <source>
        <dbReference type="SAM" id="SignalP"/>
    </source>
</evidence>
<dbReference type="InterPro" id="IPR010920">
    <property type="entry name" value="LSM_dom_sf"/>
</dbReference>
<dbReference type="Gene3D" id="1.10.287.1260">
    <property type="match status" value="1"/>
</dbReference>
<comment type="caution">
    <text evidence="12">The sequence shown here is derived from an EMBL/GenBank/DDBJ whole genome shotgun (WGS) entry which is preliminary data.</text>
</comment>
<dbReference type="InterPro" id="IPR006685">
    <property type="entry name" value="MscS_channel_2nd"/>
</dbReference>
<dbReference type="GO" id="GO:0008381">
    <property type="term" value="F:mechanosensitive monoatomic ion channel activity"/>
    <property type="evidence" value="ECO:0007669"/>
    <property type="project" value="UniProtKB-ARBA"/>
</dbReference>
<feature type="transmembrane region" description="Helical" evidence="8">
    <location>
        <begin position="640"/>
        <end position="662"/>
    </location>
</feature>
<dbReference type="InterPro" id="IPR011066">
    <property type="entry name" value="MscS_channel_C_sf"/>
</dbReference>
<keyword evidence="13" id="KW-1185">Reference proteome</keyword>
<gene>
    <name evidence="12" type="ORF">FPE01S_01_16190</name>
</gene>
<comment type="similarity">
    <text evidence="2">Belongs to the MscS (TC 1.A.23) family.</text>
</comment>
<dbReference type="STRING" id="1220578.FPE01S_01_16190"/>
<evidence type="ECO:0000256" key="6">
    <source>
        <dbReference type="ARBA" id="ARBA00023136"/>
    </source>
</evidence>